<organism evidence="1">
    <name type="scientific">viral metagenome</name>
    <dbReference type="NCBI Taxonomy" id="1070528"/>
    <lineage>
        <taxon>unclassified sequences</taxon>
        <taxon>metagenomes</taxon>
        <taxon>organismal metagenomes</taxon>
    </lineage>
</organism>
<dbReference type="EMBL" id="MN740240">
    <property type="protein sequence ID" value="QHT95451.1"/>
    <property type="molecule type" value="Genomic_DNA"/>
</dbReference>
<reference evidence="1" key="1">
    <citation type="journal article" date="2020" name="Nature">
        <title>Giant virus diversity and host interactions through global metagenomics.</title>
        <authorList>
            <person name="Schulz F."/>
            <person name="Roux S."/>
            <person name="Paez-Espino D."/>
            <person name="Jungbluth S."/>
            <person name="Walsh D.A."/>
            <person name="Denef V.J."/>
            <person name="McMahon K.D."/>
            <person name="Konstantinidis K.T."/>
            <person name="Eloe-Fadrosh E.A."/>
            <person name="Kyrpides N.C."/>
            <person name="Woyke T."/>
        </authorList>
    </citation>
    <scope>NUCLEOTIDE SEQUENCE</scope>
    <source>
        <strain evidence="1">GVMAG-M-3300024261-8</strain>
    </source>
</reference>
<name>A0A6C0IQI4_9ZZZZ</name>
<proteinExistence type="predicted"/>
<accession>A0A6C0IQI4</accession>
<dbReference type="InterPro" id="IPR043913">
    <property type="entry name" value="DUF5764"/>
</dbReference>
<protein>
    <submittedName>
        <fullName evidence="1">Uncharacterized protein</fullName>
    </submittedName>
</protein>
<sequence>MDDFVISNLNESRNEWCSRLVSIFTPLVADGVRSIFSEAWKICIQNDEANKYLMTFQNLLSRVPKWNNEIIEKERVRIVEKSGCDYLEDLITCVHIIQLKILTCIRVGNKQKKIDITIPKLDNFIHKVYISVARKLYSNVYLFEKNIAPLQLQKNNRELEMIVQESIMNVIRESIPTEEIIRAYMDESIEHEEEVIVETIDTPEEDDDADVQKNNITANMVDTVESEREPLPEPEEEAPVMTQTIQDINPDEKVVTTLSFNDIDSVLDEVNHVNEVDAPKSIEKLEELSTSRAMENSMYGSDDDDDEKLKIDTKNLQLTDFDVLDEQETSRLDPTKIVLNDVEELY</sequence>
<dbReference type="AlphaFoldDB" id="A0A6C0IQI4"/>
<dbReference type="Pfam" id="PF19068">
    <property type="entry name" value="DUF5764"/>
    <property type="match status" value="1"/>
</dbReference>
<evidence type="ECO:0000313" key="1">
    <source>
        <dbReference type="EMBL" id="QHT95451.1"/>
    </source>
</evidence>